<dbReference type="Gene3D" id="1.10.3290.10">
    <property type="entry name" value="Fido-like domain"/>
    <property type="match status" value="1"/>
</dbReference>
<protein>
    <recommendedName>
        <fullName evidence="1">Fido domain-containing protein</fullName>
    </recommendedName>
</protein>
<name>A0A0F9ZQG0_9BACT</name>
<proteinExistence type="predicted"/>
<dbReference type="InterPro" id="IPR036597">
    <property type="entry name" value="Fido-like_dom_sf"/>
</dbReference>
<reference evidence="2 3" key="1">
    <citation type="journal article" date="2015" name="Nature">
        <title>rRNA introns, odd ribosomes, and small enigmatic genomes across a large radiation of phyla.</title>
        <authorList>
            <person name="Brown C.T."/>
            <person name="Hug L.A."/>
            <person name="Thomas B.C."/>
            <person name="Sharon I."/>
            <person name="Castelle C.J."/>
            <person name="Singh A."/>
            <person name="Wilkins M.J."/>
            <person name="Williams K.H."/>
            <person name="Banfield J.F."/>
        </authorList>
    </citation>
    <scope>NUCLEOTIDE SEQUENCE [LARGE SCALE GENOMIC DNA]</scope>
</reference>
<dbReference type="PROSITE" id="PS51459">
    <property type="entry name" value="FIDO"/>
    <property type="match status" value="1"/>
</dbReference>
<dbReference type="Proteomes" id="UP000033995">
    <property type="component" value="Unassembled WGS sequence"/>
</dbReference>
<accession>A0A0F9ZQG0</accession>
<organism evidence="2 3">
    <name type="scientific">Candidatus Woesebacteria bacterium GW2011_GWA2_33_28</name>
    <dbReference type="NCBI Taxonomy" id="1618561"/>
    <lineage>
        <taxon>Bacteria</taxon>
        <taxon>Candidatus Woeseibacteriota</taxon>
    </lineage>
</organism>
<sequence>MVNLSYHLSDKITTSLKEIEALRTKILLTPLLPKIEQKIRWESNINKTYWGLTLADNKLSKTQIVKLLSSPLPKKMSGEEKEVINYINTLNYIRNEWTGSKNLLNPKKILDIYDLLCKSVFGSTASYFKSKEIEVNKILEFIESGKDHPVIQSGLIQIEIIKLSPFENATGRVARILSHLILSKYGYDLNGFLVLEDYYRDDLVSLKEATNSIERYKNATKWLEYFTQGVKLGMEKVLKNLELTGSEPVRQLGWKLTDRQNKIMGTLENPNQKITNKDVQKIFKVSQITASRDLSKI</sequence>
<dbReference type="SUPFAM" id="SSF140931">
    <property type="entry name" value="Fic-like"/>
    <property type="match status" value="1"/>
</dbReference>
<gene>
    <name evidence="2" type="ORF">UR38_C0011G0014</name>
</gene>
<dbReference type="AlphaFoldDB" id="A0A0F9ZQG0"/>
<comment type="caution">
    <text evidence="2">The sequence shown here is derived from an EMBL/GenBank/DDBJ whole genome shotgun (WGS) entry which is preliminary data.</text>
</comment>
<evidence type="ECO:0000313" key="3">
    <source>
        <dbReference type="Proteomes" id="UP000033995"/>
    </source>
</evidence>
<evidence type="ECO:0000259" key="1">
    <source>
        <dbReference type="PROSITE" id="PS51459"/>
    </source>
</evidence>
<dbReference type="EMBL" id="LBOZ01000011">
    <property type="protein sequence ID" value="KKP46364.1"/>
    <property type="molecule type" value="Genomic_DNA"/>
</dbReference>
<feature type="domain" description="Fido" evidence="1">
    <location>
        <begin position="104"/>
        <end position="228"/>
    </location>
</feature>
<dbReference type="InterPro" id="IPR003812">
    <property type="entry name" value="Fido"/>
</dbReference>
<evidence type="ECO:0000313" key="2">
    <source>
        <dbReference type="EMBL" id="KKP46364.1"/>
    </source>
</evidence>